<keyword evidence="3" id="KW-0804">Transcription</keyword>
<dbReference type="SUPFAM" id="SSF51215">
    <property type="entry name" value="Regulatory protein AraC"/>
    <property type="match status" value="1"/>
</dbReference>
<dbReference type="SUPFAM" id="SSF46689">
    <property type="entry name" value="Homeodomain-like"/>
    <property type="match status" value="2"/>
</dbReference>
<evidence type="ECO:0000256" key="1">
    <source>
        <dbReference type="ARBA" id="ARBA00023015"/>
    </source>
</evidence>
<evidence type="ECO:0000256" key="3">
    <source>
        <dbReference type="ARBA" id="ARBA00023163"/>
    </source>
</evidence>
<name>A0ABU6GA70_9BACL</name>
<comment type="caution">
    <text evidence="5">The sequence shown here is derived from an EMBL/GenBank/DDBJ whole genome shotgun (WGS) entry which is preliminary data.</text>
</comment>
<dbReference type="SMART" id="SM00342">
    <property type="entry name" value="HTH_ARAC"/>
    <property type="match status" value="1"/>
</dbReference>
<dbReference type="Gene3D" id="2.60.120.280">
    <property type="entry name" value="Regulatory protein AraC"/>
    <property type="match status" value="1"/>
</dbReference>
<dbReference type="PROSITE" id="PS01124">
    <property type="entry name" value="HTH_ARAC_FAMILY_2"/>
    <property type="match status" value="1"/>
</dbReference>
<proteinExistence type="predicted"/>
<evidence type="ECO:0000259" key="4">
    <source>
        <dbReference type="PROSITE" id="PS01124"/>
    </source>
</evidence>
<keyword evidence="6" id="KW-1185">Reference proteome</keyword>
<dbReference type="PRINTS" id="PR00032">
    <property type="entry name" value="HTHARAC"/>
</dbReference>
<dbReference type="Proteomes" id="UP001338137">
    <property type="component" value="Unassembled WGS sequence"/>
</dbReference>
<evidence type="ECO:0000256" key="2">
    <source>
        <dbReference type="ARBA" id="ARBA00023125"/>
    </source>
</evidence>
<keyword evidence="1" id="KW-0805">Transcription regulation</keyword>
<reference evidence="5 6" key="1">
    <citation type="submission" date="2023-03" db="EMBL/GenBank/DDBJ databases">
        <title>Bacillus Genome Sequencing.</title>
        <authorList>
            <person name="Dunlap C."/>
        </authorList>
    </citation>
    <scope>NUCLEOTIDE SEQUENCE [LARGE SCALE GENOMIC DNA]</scope>
    <source>
        <strain evidence="5 6">BD-533</strain>
    </source>
</reference>
<dbReference type="RefSeq" id="WP_326075021.1">
    <property type="nucleotide sequence ID" value="NZ_JARLKY010000085.1"/>
</dbReference>
<dbReference type="PROSITE" id="PS00041">
    <property type="entry name" value="HTH_ARAC_FAMILY_1"/>
    <property type="match status" value="1"/>
</dbReference>
<sequence length="293" mass="33980">MRSNMREDHHEFLEIYYFTPSDFEKSGSAWPIRLGYNMAKSNYHIGPRTTPYYYLIFVLEGEGTFHQNSQTFALGQHDMFCLFPQVTHEYFSDANNLLRKIFVAFDGKQSLQLLERIGLNPHTPHLRGVLNAASIQLMWDFINAVSDSERQLTDLARLRCFYHVFDELTGIRKPTSVQDNRAMSWLEQGVAYMQIHYAEGITVERVSEHVGVERTHFTKQFGKTYGVTPMQYLQNLKMSEAKLLLEQTSYTLSEIANSVGYPDLFSFSKAFKKQIGVPPTQYRQQCRKANKPN</sequence>
<dbReference type="EMBL" id="JARLKY010000085">
    <property type="protein sequence ID" value="MEC0231096.1"/>
    <property type="molecule type" value="Genomic_DNA"/>
</dbReference>
<dbReference type="InterPro" id="IPR018062">
    <property type="entry name" value="HTH_AraC-typ_CS"/>
</dbReference>
<gene>
    <name evidence="5" type="ORF">P4I72_28770</name>
</gene>
<dbReference type="InterPro" id="IPR037923">
    <property type="entry name" value="HTH-like"/>
</dbReference>
<keyword evidence="2" id="KW-0238">DNA-binding</keyword>
<dbReference type="Pfam" id="PF02311">
    <property type="entry name" value="AraC_binding"/>
    <property type="match status" value="1"/>
</dbReference>
<feature type="domain" description="HTH araC/xylS-type" evidence="4">
    <location>
        <begin position="187"/>
        <end position="285"/>
    </location>
</feature>
<dbReference type="Pfam" id="PF12833">
    <property type="entry name" value="HTH_18"/>
    <property type="match status" value="1"/>
</dbReference>
<accession>A0ABU6GA70</accession>
<organism evidence="5 6">
    <name type="scientific">Paenibacillus alba</name>
    <dbReference type="NCBI Taxonomy" id="1197127"/>
    <lineage>
        <taxon>Bacteria</taxon>
        <taxon>Bacillati</taxon>
        <taxon>Bacillota</taxon>
        <taxon>Bacilli</taxon>
        <taxon>Bacillales</taxon>
        <taxon>Paenibacillaceae</taxon>
        <taxon>Paenibacillus</taxon>
    </lineage>
</organism>
<evidence type="ECO:0000313" key="5">
    <source>
        <dbReference type="EMBL" id="MEC0231096.1"/>
    </source>
</evidence>
<dbReference type="Gene3D" id="1.10.10.60">
    <property type="entry name" value="Homeodomain-like"/>
    <property type="match status" value="2"/>
</dbReference>
<dbReference type="PANTHER" id="PTHR43280:SF2">
    <property type="entry name" value="HTH-TYPE TRANSCRIPTIONAL REGULATOR EXSA"/>
    <property type="match status" value="1"/>
</dbReference>
<dbReference type="InterPro" id="IPR020449">
    <property type="entry name" value="Tscrpt_reg_AraC-type_HTH"/>
</dbReference>
<dbReference type="InterPro" id="IPR018060">
    <property type="entry name" value="HTH_AraC"/>
</dbReference>
<protein>
    <submittedName>
        <fullName evidence="5">AraC family transcriptional regulator</fullName>
    </submittedName>
</protein>
<evidence type="ECO:0000313" key="6">
    <source>
        <dbReference type="Proteomes" id="UP001338137"/>
    </source>
</evidence>
<dbReference type="InterPro" id="IPR009057">
    <property type="entry name" value="Homeodomain-like_sf"/>
</dbReference>
<dbReference type="PANTHER" id="PTHR43280">
    <property type="entry name" value="ARAC-FAMILY TRANSCRIPTIONAL REGULATOR"/>
    <property type="match status" value="1"/>
</dbReference>
<dbReference type="InterPro" id="IPR003313">
    <property type="entry name" value="AraC-bd"/>
</dbReference>